<proteinExistence type="predicted"/>
<dbReference type="Proteomes" id="UP001146120">
    <property type="component" value="Unassembled WGS sequence"/>
</dbReference>
<sequence>MAVSILSTWQETLLPRGTNRLLWFRMEYLHLLLLTPFGSRQKNGTKEDTTPSWCVNVLSTCASCK</sequence>
<accession>A0AAV2YIP6</accession>
<keyword evidence="2" id="KW-1185">Reference proteome</keyword>
<name>A0AAV2YIP6_9STRA</name>
<reference evidence="1" key="1">
    <citation type="submission" date="2022-11" db="EMBL/GenBank/DDBJ databases">
        <authorList>
            <person name="Morgan W.R."/>
            <person name="Tartar A."/>
        </authorList>
    </citation>
    <scope>NUCLEOTIDE SEQUENCE</scope>
    <source>
        <strain evidence="1">ARSEF 373</strain>
    </source>
</reference>
<dbReference type="AlphaFoldDB" id="A0AAV2YIP6"/>
<reference evidence="1" key="2">
    <citation type="journal article" date="2023" name="Microbiol Resour">
        <title>Decontamination and Annotation of the Draft Genome Sequence of the Oomycete Lagenidium giganteum ARSEF 373.</title>
        <authorList>
            <person name="Morgan W.R."/>
            <person name="Tartar A."/>
        </authorList>
    </citation>
    <scope>NUCLEOTIDE SEQUENCE</scope>
    <source>
        <strain evidence="1">ARSEF 373</strain>
    </source>
</reference>
<comment type="caution">
    <text evidence="1">The sequence shown here is derived from an EMBL/GenBank/DDBJ whole genome shotgun (WGS) entry which is preliminary data.</text>
</comment>
<organism evidence="1 2">
    <name type="scientific">Lagenidium giganteum</name>
    <dbReference type="NCBI Taxonomy" id="4803"/>
    <lineage>
        <taxon>Eukaryota</taxon>
        <taxon>Sar</taxon>
        <taxon>Stramenopiles</taxon>
        <taxon>Oomycota</taxon>
        <taxon>Peronosporomycetes</taxon>
        <taxon>Pythiales</taxon>
        <taxon>Pythiaceae</taxon>
    </lineage>
</organism>
<dbReference type="EMBL" id="DAKRPA010000277">
    <property type="protein sequence ID" value="DAZ93976.1"/>
    <property type="molecule type" value="Genomic_DNA"/>
</dbReference>
<evidence type="ECO:0000313" key="1">
    <source>
        <dbReference type="EMBL" id="DAZ93976.1"/>
    </source>
</evidence>
<evidence type="ECO:0000313" key="2">
    <source>
        <dbReference type="Proteomes" id="UP001146120"/>
    </source>
</evidence>
<gene>
    <name evidence="1" type="ORF">N0F65_005487</name>
</gene>
<protein>
    <submittedName>
        <fullName evidence="1">Uncharacterized protein</fullName>
    </submittedName>
</protein>